<dbReference type="Proteomes" id="UP001155240">
    <property type="component" value="Unassembled WGS sequence"/>
</dbReference>
<dbReference type="GO" id="GO:0016887">
    <property type="term" value="F:ATP hydrolysis activity"/>
    <property type="evidence" value="ECO:0007669"/>
    <property type="project" value="InterPro"/>
</dbReference>
<dbReference type="PROSITE" id="PS00211">
    <property type="entry name" value="ABC_TRANSPORTER_1"/>
    <property type="match status" value="1"/>
</dbReference>
<evidence type="ECO:0000256" key="1">
    <source>
        <dbReference type="ARBA" id="ARBA00022448"/>
    </source>
</evidence>
<dbReference type="PANTHER" id="PTHR42788:SF19">
    <property type="entry name" value="ALIPHATIC SULFONATES IMPORT ATP-BINDING PROTEIN SSUB 2"/>
    <property type="match status" value="1"/>
</dbReference>
<accession>A0A9X2E2W3</accession>
<proteinExistence type="predicted"/>
<reference evidence="5" key="1">
    <citation type="submission" date="2022-06" db="EMBL/GenBank/DDBJ databases">
        <title>Whole genome shotgun sequencing (WGS) of Rathayibacter sp. ZW T2_19, isolated from stored onions (Allium cepa).</title>
        <authorList>
            <person name="Stoll D.A."/>
            <person name="Huch M."/>
        </authorList>
    </citation>
    <scope>NUCLEOTIDE SEQUENCE</scope>
    <source>
        <strain evidence="5">ZW T2_19</strain>
    </source>
</reference>
<evidence type="ECO:0000313" key="6">
    <source>
        <dbReference type="Proteomes" id="UP001155240"/>
    </source>
</evidence>
<dbReference type="InterPro" id="IPR003593">
    <property type="entry name" value="AAA+_ATPase"/>
</dbReference>
<keyword evidence="1" id="KW-0813">Transport</keyword>
<dbReference type="InterPro" id="IPR050166">
    <property type="entry name" value="ABC_transporter_ATP-bind"/>
</dbReference>
<evidence type="ECO:0000313" key="5">
    <source>
        <dbReference type="EMBL" id="MCM6763174.1"/>
    </source>
</evidence>
<protein>
    <submittedName>
        <fullName evidence="5">ATP-binding cassette domain-containing protein</fullName>
    </submittedName>
</protein>
<dbReference type="EMBL" id="JAMRYM010000052">
    <property type="protein sequence ID" value="MCM6763174.1"/>
    <property type="molecule type" value="Genomic_DNA"/>
</dbReference>
<dbReference type="PANTHER" id="PTHR42788">
    <property type="entry name" value="TAURINE IMPORT ATP-BINDING PROTEIN-RELATED"/>
    <property type="match status" value="1"/>
</dbReference>
<dbReference type="SUPFAM" id="SSF52540">
    <property type="entry name" value="P-loop containing nucleoside triphosphate hydrolases"/>
    <property type="match status" value="1"/>
</dbReference>
<dbReference type="RefSeq" id="WP_251946119.1">
    <property type="nucleotide sequence ID" value="NZ_JAMRYM010000052.1"/>
</dbReference>
<dbReference type="SMART" id="SM00382">
    <property type="entry name" value="AAA"/>
    <property type="match status" value="1"/>
</dbReference>
<dbReference type="InterPro" id="IPR027417">
    <property type="entry name" value="P-loop_NTPase"/>
</dbReference>
<dbReference type="Gene3D" id="3.40.50.300">
    <property type="entry name" value="P-loop containing nucleotide triphosphate hydrolases"/>
    <property type="match status" value="1"/>
</dbReference>
<keyword evidence="3 5" id="KW-0067">ATP-binding</keyword>
<evidence type="ECO:0000256" key="3">
    <source>
        <dbReference type="ARBA" id="ARBA00022840"/>
    </source>
</evidence>
<dbReference type="GO" id="GO:0005524">
    <property type="term" value="F:ATP binding"/>
    <property type="evidence" value="ECO:0007669"/>
    <property type="project" value="UniProtKB-KW"/>
</dbReference>
<dbReference type="Pfam" id="PF00005">
    <property type="entry name" value="ABC_tran"/>
    <property type="match status" value="1"/>
</dbReference>
<organism evidence="5 6">
    <name type="scientific">Rathayibacter rubneri</name>
    <dbReference type="NCBI Taxonomy" id="2950106"/>
    <lineage>
        <taxon>Bacteria</taxon>
        <taxon>Bacillati</taxon>
        <taxon>Actinomycetota</taxon>
        <taxon>Actinomycetes</taxon>
        <taxon>Micrococcales</taxon>
        <taxon>Microbacteriaceae</taxon>
        <taxon>Rathayibacter</taxon>
    </lineage>
</organism>
<dbReference type="PROSITE" id="PS50893">
    <property type="entry name" value="ABC_TRANSPORTER_2"/>
    <property type="match status" value="1"/>
</dbReference>
<feature type="domain" description="ABC transporter" evidence="4">
    <location>
        <begin position="1"/>
        <end position="199"/>
    </location>
</feature>
<dbReference type="InterPro" id="IPR017871">
    <property type="entry name" value="ABC_transporter-like_CS"/>
</dbReference>
<comment type="caution">
    <text evidence="5">The sequence shown here is derived from an EMBL/GenBank/DDBJ whole genome shotgun (WGS) entry which is preliminary data.</text>
</comment>
<name>A0A9X2E2W3_9MICO</name>
<dbReference type="AlphaFoldDB" id="A0A9X2E2W3"/>
<keyword evidence="2" id="KW-0547">Nucleotide-binding</keyword>
<evidence type="ECO:0000256" key="2">
    <source>
        <dbReference type="ARBA" id="ARBA00022741"/>
    </source>
</evidence>
<dbReference type="InterPro" id="IPR003439">
    <property type="entry name" value="ABC_transporter-like_ATP-bd"/>
</dbReference>
<gene>
    <name evidence="5" type="ORF">NB037_12170</name>
</gene>
<sequence length="199" mass="21001">MRVHDLGHRFGAGPWLFRHVTTSFRVGEVCALVGPSGSGKSTFLSILAGSQAPAEGSVERAEAGRIGWVLQSPHGVARRSARDHVALPLLADGLRTAEADARAVDLLRRFELDGVADRPFGELSGGEAQRLMLARALAARPSLLLIDEPTAQLDQQTARTVDRAITAASTADCIIVVATHDPGTRDSCSRSVDLSSATA</sequence>
<evidence type="ECO:0000259" key="4">
    <source>
        <dbReference type="PROSITE" id="PS50893"/>
    </source>
</evidence>
<keyword evidence="6" id="KW-1185">Reference proteome</keyword>